<dbReference type="Pfam" id="PF01734">
    <property type="entry name" value="Patatin"/>
    <property type="match status" value="1"/>
</dbReference>
<proteinExistence type="predicted"/>
<dbReference type="GO" id="GO:0016042">
    <property type="term" value="P:lipid catabolic process"/>
    <property type="evidence" value="ECO:0007669"/>
    <property type="project" value="UniProtKB-UniRule"/>
</dbReference>
<dbReference type="AlphaFoldDB" id="A0AAV7K665"/>
<organism evidence="6 7">
    <name type="scientific">Oopsacas minuta</name>
    <dbReference type="NCBI Taxonomy" id="111878"/>
    <lineage>
        <taxon>Eukaryota</taxon>
        <taxon>Metazoa</taxon>
        <taxon>Porifera</taxon>
        <taxon>Hexactinellida</taxon>
        <taxon>Hexasterophora</taxon>
        <taxon>Lyssacinosida</taxon>
        <taxon>Leucopsacidae</taxon>
        <taxon>Oopsacas</taxon>
    </lineage>
</organism>
<dbReference type="Gene3D" id="3.40.1090.10">
    <property type="entry name" value="Cytosolic phospholipase A2 catalytic domain"/>
    <property type="match status" value="1"/>
</dbReference>
<feature type="short sequence motif" description="DGA/G" evidence="4">
    <location>
        <begin position="338"/>
        <end position="340"/>
    </location>
</feature>
<dbReference type="GO" id="GO:0047499">
    <property type="term" value="F:calcium-independent phospholipase A2 activity"/>
    <property type="evidence" value="ECO:0007669"/>
    <property type="project" value="TreeGrafter"/>
</dbReference>
<evidence type="ECO:0000313" key="6">
    <source>
        <dbReference type="EMBL" id="KAI6656777.1"/>
    </source>
</evidence>
<evidence type="ECO:0000256" key="2">
    <source>
        <dbReference type="ARBA" id="ARBA00022963"/>
    </source>
</evidence>
<protein>
    <submittedName>
        <fullName evidence="6">Calcium-independent phospholipase A2-gamma-like</fullName>
    </submittedName>
</protein>
<feature type="active site" description="Proton acceptor" evidence="4">
    <location>
        <position position="338"/>
    </location>
</feature>
<comment type="caution">
    <text evidence="6">The sequence shown here is derived from an EMBL/GenBank/DDBJ whole genome shotgun (WGS) entry which is preliminary data.</text>
</comment>
<evidence type="ECO:0000256" key="4">
    <source>
        <dbReference type="PROSITE-ProRule" id="PRU01161"/>
    </source>
</evidence>
<dbReference type="GO" id="GO:0016020">
    <property type="term" value="C:membrane"/>
    <property type="evidence" value="ECO:0007669"/>
    <property type="project" value="TreeGrafter"/>
</dbReference>
<name>A0AAV7K665_9METZ</name>
<dbReference type="Proteomes" id="UP001165289">
    <property type="component" value="Unassembled WGS sequence"/>
</dbReference>
<keyword evidence="7" id="KW-1185">Reference proteome</keyword>
<evidence type="ECO:0000256" key="1">
    <source>
        <dbReference type="ARBA" id="ARBA00022801"/>
    </source>
</evidence>
<reference evidence="6 7" key="1">
    <citation type="journal article" date="2023" name="BMC Biol.">
        <title>The compact genome of the sponge Oopsacas minuta (Hexactinellida) is lacking key metazoan core genes.</title>
        <authorList>
            <person name="Santini S."/>
            <person name="Schenkelaars Q."/>
            <person name="Jourda C."/>
            <person name="Duchesne M."/>
            <person name="Belahbib H."/>
            <person name="Rocher C."/>
            <person name="Selva M."/>
            <person name="Riesgo A."/>
            <person name="Vervoort M."/>
            <person name="Leys S.P."/>
            <person name="Kodjabachian L."/>
            <person name="Le Bivic A."/>
            <person name="Borchiellini C."/>
            <person name="Claverie J.M."/>
            <person name="Renard E."/>
        </authorList>
    </citation>
    <scope>NUCLEOTIDE SEQUENCE [LARGE SCALE GENOMIC DNA]</scope>
    <source>
        <strain evidence="6">SPO-2</strain>
    </source>
</reference>
<dbReference type="InterPro" id="IPR016035">
    <property type="entry name" value="Acyl_Trfase/lysoPLipase"/>
</dbReference>
<feature type="short sequence motif" description="GXGXXG" evidence="4">
    <location>
        <begin position="163"/>
        <end position="168"/>
    </location>
</feature>
<feature type="domain" description="PNPLA" evidence="5">
    <location>
        <begin position="159"/>
        <end position="351"/>
    </location>
</feature>
<dbReference type="SUPFAM" id="SSF52151">
    <property type="entry name" value="FabD/lysophospholipase-like"/>
    <property type="match status" value="1"/>
</dbReference>
<sequence>MLMRSRYVRMPVQLHYSYTTGTRFSHGTVNKYNFNSHLRTLINTLPPYPFRARPTYSPRVDTLLDQITPTLHSMTFQQDASVTSFLECEETKRLLKLTSFQLHRHRRALDQRNLYLGLDIDKISADEAKPFATYTRKLDQVLSLIGWGSYPKGSGVRILALDGGGSRGLVAIELLSALEQCTGQRLRDMFDLVYGTSTGAIIIFLHFVCKIELSDCIKIYQKFSHQIFTQSTFGAAYQIWSTHSIYNAELLREFLSEQKTTQLPMWVTPSSSSQPRLGVVATHVGDTPQPYIFRNFRIPSVSKYEGVCDVKWIDAILASTAAPGYFAEYCIGSSAFQDGGLVANNPSALAIHEASILWPEHKIQCLVSIGTGKMSNFESLVETASSSSDDKDSQGINILSITDKLRVLFYCITSSSNGTHDTLSDLLPMLGVPYFRLNPGFSKEVPMDESREEELNLIIQETKKYINHNKIKFANMREALFREPSGLTNFFKQIQMSK</sequence>
<keyword evidence="2 4" id="KW-0442">Lipid degradation</keyword>
<evidence type="ECO:0000256" key="3">
    <source>
        <dbReference type="ARBA" id="ARBA00023098"/>
    </source>
</evidence>
<accession>A0AAV7K665</accession>
<dbReference type="PANTHER" id="PTHR24185">
    <property type="entry name" value="CALCIUM-INDEPENDENT PHOSPHOLIPASE A2-GAMMA"/>
    <property type="match status" value="1"/>
</dbReference>
<keyword evidence="1 4" id="KW-0378">Hydrolase</keyword>
<dbReference type="EMBL" id="JAKMXF010000133">
    <property type="protein sequence ID" value="KAI6656777.1"/>
    <property type="molecule type" value="Genomic_DNA"/>
</dbReference>
<evidence type="ECO:0000259" key="5">
    <source>
        <dbReference type="PROSITE" id="PS51635"/>
    </source>
</evidence>
<gene>
    <name evidence="6" type="ORF">LOD99_16080</name>
</gene>
<feature type="active site" description="Nucleophile" evidence="4">
    <location>
        <position position="197"/>
    </location>
</feature>
<dbReference type="GO" id="GO:0019369">
    <property type="term" value="P:arachidonate metabolic process"/>
    <property type="evidence" value="ECO:0007669"/>
    <property type="project" value="TreeGrafter"/>
</dbReference>
<evidence type="ECO:0000313" key="7">
    <source>
        <dbReference type="Proteomes" id="UP001165289"/>
    </source>
</evidence>
<feature type="short sequence motif" description="GXSXG" evidence="4">
    <location>
        <begin position="195"/>
        <end position="199"/>
    </location>
</feature>
<keyword evidence="3 4" id="KW-0443">Lipid metabolism</keyword>
<dbReference type="PANTHER" id="PTHR24185:SF1">
    <property type="entry name" value="CALCIUM-INDEPENDENT PHOSPHOLIPASE A2-GAMMA"/>
    <property type="match status" value="1"/>
</dbReference>
<dbReference type="InterPro" id="IPR002641">
    <property type="entry name" value="PNPLA_dom"/>
</dbReference>
<dbReference type="PROSITE" id="PS51635">
    <property type="entry name" value="PNPLA"/>
    <property type="match status" value="1"/>
</dbReference>